<accession>A0AAP2W799</accession>
<sequence>MQLKPLLRKFGPQPHIAETPHLSLIPRTSSPGMSVKVDLSKTNYYIVASVEMGNTTTKCILTATDLSSGKTYLLNKTVRMTRDVRAPRPGETVFGKTLDGGKLTRESVRDMVKETLLESHKAAGLDIEMDLNFVVRSTGVVAGFDSPDDVGQFILALADGCLIAKVPPKNMAPAMSKENIQKRCREFSFLDKVFFDGAVASVLPPMGSTGVEIVANEMEGELATAGIKEAAKWTGVDFRNPVCSIDFGTTLKGRVTNDILPYSKTIGSFCGLAGAIPDAIVRGSDLVDKTHGNVLDITSKIKPGLLTEMLKDNVIEEYAKWAHELVQIEVVPDGRKWYGSVPVNPAAAKNNKVSLIGCEVGENGKDLPRLNEVGAEVCKKHGVKTMLATLDMVSAMIAQRLIKTALDEKLITSKTTIGITGRAGITGHKPNLIIEKIGELGIYDKPEDHIIFCDDGLARGAAVMARCMNSFGTPKNPLGGVSGGKCIMAQRMKLQNKK</sequence>
<keyword evidence="2" id="KW-1185">Reference proteome</keyword>
<reference evidence="1 2" key="1">
    <citation type="submission" date="2017-11" db="EMBL/GenBank/DDBJ databases">
        <title>Isolation and Characterization of Family Methanocellaceae Species from Potential Methane Hydrate Area Offshore Southwestern Taiwan.</title>
        <authorList>
            <person name="Zhang W.-L."/>
            <person name="Chen W.-C."/>
            <person name="Lai M.-C."/>
            <person name="Chen S.-C."/>
        </authorList>
    </citation>
    <scope>NUCLEOTIDE SEQUENCE [LARGE SCALE GENOMIC DNA]</scope>
    <source>
        <strain evidence="1 2">CWC-04</strain>
    </source>
</reference>
<dbReference type="PIRSF" id="PIRSF016937">
    <property type="entry name" value="UCP016937"/>
    <property type="match status" value="1"/>
</dbReference>
<dbReference type="Pfam" id="PF09887">
    <property type="entry name" value="DUF2114"/>
    <property type="match status" value="1"/>
</dbReference>
<dbReference type="InterPro" id="IPR008303">
    <property type="entry name" value="Methan_mark_14"/>
</dbReference>
<dbReference type="EMBL" id="PGCK01000014">
    <property type="protein sequence ID" value="MCD1296187.1"/>
    <property type="molecule type" value="Genomic_DNA"/>
</dbReference>
<evidence type="ECO:0000313" key="1">
    <source>
        <dbReference type="EMBL" id="MCD1296187.1"/>
    </source>
</evidence>
<proteinExistence type="predicted"/>
<dbReference type="Proteomes" id="UP001320159">
    <property type="component" value="Unassembled WGS sequence"/>
</dbReference>
<comment type="caution">
    <text evidence="1">The sequence shown here is derived from an EMBL/GenBank/DDBJ whole genome shotgun (WGS) entry which is preliminary data.</text>
</comment>
<dbReference type="RefSeq" id="WP_369424437.1">
    <property type="nucleotide sequence ID" value="NZ_PGCK01000014.1"/>
</dbReference>
<protein>
    <submittedName>
        <fullName evidence="1">Methanogenesis marker 14 protein</fullName>
    </submittedName>
</protein>
<evidence type="ECO:0000313" key="2">
    <source>
        <dbReference type="Proteomes" id="UP001320159"/>
    </source>
</evidence>
<dbReference type="NCBIfam" id="TIGR03285">
    <property type="entry name" value="methan_mark_14"/>
    <property type="match status" value="1"/>
</dbReference>
<gene>
    <name evidence="1" type="ORF">CUJ83_14385</name>
</gene>
<organism evidence="1 2">
    <name type="scientific">Methanooceanicella nereidis</name>
    <dbReference type="NCBI Taxonomy" id="2052831"/>
    <lineage>
        <taxon>Archaea</taxon>
        <taxon>Methanobacteriati</taxon>
        <taxon>Methanobacteriota</taxon>
        <taxon>Stenosarchaea group</taxon>
        <taxon>Methanomicrobia</taxon>
        <taxon>Methanocellales</taxon>
        <taxon>Methanocellaceae</taxon>
        <taxon>Methanooceanicella</taxon>
    </lineage>
</organism>
<name>A0AAP2W799_9EURY</name>
<dbReference type="AlphaFoldDB" id="A0AAP2W799"/>